<accession>A0A9J6GUV9</accession>
<dbReference type="AlphaFoldDB" id="A0A9J6GUV9"/>
<dbReference type="SUPFAM" id="SSF161084">
    <property type="entry name" value="MAPEG domain-like"/>
    <property type="match status" value="1"/>
</dbReference>
<dbReference type="Gene3D" id="1.20.120.550">
    <property type="entry name" value="Membrane associated eicosanoid/glutathione metabolism-like domain"/>
    <property type="match status" value="1"/>
</dbReference>
<dbReference type="OrthoDB" id="410651at2759"/>
<keyword evidence="1" id="KW-0472">Membrane</keyword>
<keyword evidence="3" id="KW-1185">Reference proteome</keyword>
<proteinExistence type="predicted"/>
<dbReference type="Proteomes" id="UP000821853">
    <property type="component" value="Chromosome 9"/>
</dbReference>
<dbReference type="EMBL" id="JABSTR010000011">
    <property type="protein sequence ID" value="KAH9382238.1"/>
    <property type="molecule type" value="Genomic_DNA"/>
</dbReference>
<reference evidence="2 3" key="1">
    <citation type="journal article" date="2020" name="Cell">
        <title>Large-Scale Comparative Analyses of Tick Genomes Elucidate Their Genetic Diversity and Vector Capacities.</title>
        <authorList>
            <consortium name="Tick Genome and Microbiome Consortium (TIGMIC)"/>
            <person name="Jia N."/>
            <person name="Wang J."/>
            <person name="Shi W."/>
            <person name="Du L."/>
            <person name="Sun Y."/>
            <person name="Zhan W."/>
            <person name="Jiang J.F."/>
            <person name="Wang Q."/>
            <person name="Zhang B."/>
            <person name="Ji P."/>
            <person name="Bell-Sakyi L."/>
            <person name="Cui X.M."/>
            <person name="Yuan T.T."/>
            <person name="Jiang B.G."/>
            <person name="Yang W.F."/>
            <person name="Lam T.T."/>
            <person name="Chang Q.C."/>
            <person name="Ding S.J."/>
            <person name="Wang X.J."/>
            <person name="Zhu J.G."/>
            <person name="Ruan X.D."/>
            <person name="Zhao L."/>
            <person name="Wei J.T."/>
            <person name="Ye R.Z."/>
            <person name="Que T.C."/>
            <person name="Du C.H."/>
            <person name="Zhou Y.H."/>
            <person name="Cheng J.X."/>
            <person name="Dai P.F."/>
            <person name="Guo W.B."/>
            <person name="Han X.H."/>
            <person name="Huang E.J."/>
            <person name="Li L.F."/>
            <person name="Wei W."/>
            <person name="Gao Y.C."/>
            <person name="Liu J.Z."/>
            <person name="Shao H.Z."/>
            <person name="Wang X."/>
            <person name="Wang C.C."/>
            <person name="Yang T.C."/>
            <person name="Huo Q.B."/>
            <person name="Li W."/>
            <person name="Chen H.Y."/>
            <person name="Chen S.E."/>
            <person name="Zhou L.G."/>
            <person name="Ni X.B."/>
            <person name="Tian J.H."/>
            <person name="Sheng Y."/>
            <person name="Liu T."/>
            <person name="Pan Y.S."/>
            <person name="Xia L.Y."/>
            <person name="Li J."/>
            <person name="Zhao F."/>
            <person name="Cao W.C."/>
        </authorList>
    </citation>
    <scope>NUCLEOTIDE SEQUENCE [LARGE SCALE GENOMIC DNA]</scope>
    <source>
        <strain evidence="2">HaeL-2018</strain>
    </source>
</reference>
<name>A0A9J6GUV9_HAELO</name>
<comment type="caution">
    <text evidence="2">The sequence shown here is derived from an EMBL/GenBank/DDBJ whole genome shotgun (WGS) entry which is preliminary data.</text>
</comment>
<gene>
    <name evidence="2" type="ORF">HPB48_023039</name>
</gene>
<keyword evidence="1" id="KW-1133">Transmembrane helix</keyword>
<evidence type="ECO:0000313" key="2">
    <source>
        <dbReference type="EMBL" id="KAH9382238.1"/>
    </source>
</evidence>
<sequence>MSTFSLVVPRDYGYVVLVGVGSIPVNMWLVSRVYRARKKFDIKVQHRPLRQGHWLVLVT</sequence>
<protein>
    <submittedName>
        <fullName evidence="2">Uncharacterized protein</fullName>
    </submittedName>
</protein>
<evidence type="ECO:0000313" key="3">
    <source>
        <dbReference type="Proteomes" id="UP000821853"/>
    </source>
</evidence>
<dbReference type="InterPro" id="IPR023352">
    <property type="entry name" value="MAPEG-like_dom_sf"/>
</dbReference>
<evidence type="ECO:0000256" key="1">
    <source>
        <dbReference type="SAM" id="Phobius"/>
    </source>
</evidence>
<keyword evidence="1" id="KW-0812">Transmembrane</keyword>
<dbReference type="VEuPathDB" id="VectorBase:HLOH_058240"/>
<organism evidence="2 3">
    <name type="scientific">Haemaphysalis longicornis</name>
    <name type="common">Bush tick</name>
    <dbReference type="NCBI Taxonomy" id="44386"/>
    <lineage>
        <taxon>Eukaryota</taxon>
        <taxon>Metazoa</taxon>
        <taxon>Ecdysozoa</taxon>
        <taxon>Arthropoda</taxon>
        <taxon>Chelicerata</taxon>
        <taxon>Arachnida</taxon>
        <taxon>Acari</taxon>
        <taxon>Parasitiformes</taxon>
        <taxon>Ixodida</taxon>
        <taxon>Ixodoidea</taxon>
        <taxon>Ixodidae</taxon>
        <taxon>Haemaphysalinae</taxon>
        <taxon>Haemaphysalis</taxon>
    </lineage>
</organism>
<feature type="transmembrane region" description="Helical" evidence="1">
    <location>
        <begin position="12"/>
        <end position="30"/>
    </location>
</feature>